<sequence length="352" mass="40836">MLLEPPPNPNPGFDSVLDLNLLEDWDDEEGIWYKKLLISLVNGETSPTQAATEIDTYITREPNERYELHRAYTYHRDQIPPHTVLDEDPLTVRMEGSTEEEVTIGAPAPGAHFEMVVRWITRLASAFPPEHVGQDRIVAFLEALRTLPRHGIHIINPSRENDEEDNFYTTLKVWPLDGNFLALSSEVRYEGEAFSYRHYPAIQPPPTDRDLRWRNYQAAIARFTARNLIDCTHLCALEGILPDDGWYPNLDDPTHRDSGYRWLAGWVIAGAQWLLRPEVRSHVYQQCLNQENVGRREDMWSRERWQQWKDQFARLAIEERLGPHARELAGLVRQRMVAHEEEVVLFPVTGSL</sequence>
<gene>
    <name evidence="1" type="ORF">BO86DRAFT_433704</name>
</gene>
<dbReference type="EMBL" id="KZ824806">
    <property type="protein sequence ID" value="RAH80111.1"/>
    <property type="molecule type" value="Genomic_DNA"/>
</dbReference>
<evidence type="ECO:0000313" key="1">
    <source>
        <dbReference type="EMBL" id="RAH80111.1"/>
    </source>
</evidence>
<dbReference type="AlphaFoldDB" id="A0A8T8WWA5"/>
<protein>
    <submittedName>
        <fullName evidence="1">Uncharacterized protein</fullName>
    </submittedName>
</protein>
<accession>A0A8T8WWA5</accession>
<keyword evidence="2" id="KW-1185">Reference proteome</keyword>
<dbReference type="GeneID" id="37179553"/>
<dbReference type="OrthoDB" id="3350591at2759"/>
<dbReference type="InterPro" id="IPR022085">
    <property type="entry name" value="OpdG"/>
</dbReference>
<name>A0A8T8WWA5_ASPJA</name>
<dbReference type="RefSeq" id="XP_025526005.1">
    <property type="nucleotide sequence ID" value="XM_025675860.1"/>
</dbReference>
<organism evidence="1 2">
    <name type="scientific">Aspergillus japonicus CBS 114.51</name>
    <dbReference type="NCBI Taxonomy" id="1448312"/>
    <lineage>
        <taxon>Eukaryota</taxon>
        <taxon>Fungi</taxon>
        <taxon>Dikarya</taxon>
        <taxon>Ascomycota</taxon>
        <taxon>Pezizomycotina</taxon>
        <taxon>Eurotiomycetes</taxon>
        <taxon>Eurotiomycetidae</taxon>
        <taxon>Eurotiales</taxon>
        <taxon>Aspergillaceae</taxon>
        <taxon>Aspergillus</taxon>
        <taxon>Aspergillus subgen. Circumdati</taxon>
    </lineage>
</organism>
<dbReference type="Proteomes" id="UP000249497">
    <property type="component" value="Unassembled WGS sequence"/>
</dbReference>
<evidence type="ECO:0000313" key="2">
    <source>
        <dbReference type="Proteomes" id="UP000249497"/>
    </source>
</evidence>
<reference evidence="1 2" key="1">
    <citation type="submission" date="2018-02" db="EMBL/GenBank/DDBJ databases">
        <title>The genomes of Aspergillus section Nigri reveals drivers in fungal speciation.</title>
        <authorList>
            <consortium name="DOE Joint Genome Institute"/>
            <person name="Vesth T.C."/>
            <person name="Nybo J."/>
            <person name="Theobald S."/>
            <person name="Brandl J."/>
            <person name="Frisvad J.C."/>
            <person name="Nielsen K.F."/>
            <person name="Lyhne E.K."/>
            <person name="Kogle M.E."/>
            <person name="Kuo A."/>
            <person name="Riley R."/>
            <person name="Clum A."/>
            <person name="Nolan M."/>
            <person name="Lipzen A."/>
            <person name="Salamov A."/>
            <person name="Henrissat B."/>
            <person name="Wiebenga A."/>
            <person name="De vries R.P."/>
            <person name="Grigoriev I.V."/>
            <person name="Mortensen U.H."/>
            <person name="Andersen M.R."/>
            <person name="Baker S.E."/>
        </authorList>
    </citation>
    <scope>NUCLEOTIDE SEQUENCE [LARGE SCALE GENOMIC DNA]</scope>
    <source>
        <strain evidence="1 2">CBS 114.51</strain>
    </source>
</reference>
<dbReference type="Pfam" id="PF12311">
    <property type="entry name" value="DUF3632"/>
    <property type="match status" value="1"/>
</dbReference>
<proteinExistence type="predicted"/>